<dbReference type="SUPFAM" id="SSF54001">
    <property type="entry name" value="Cysteine proteinases"/>
    <property type="match status" value="1"/>
</dbReference>
<dbReference type="Gene3D" id="3.90.70.10">
    <property type="entry name" value="Cysteine proteinases"/>
    <property type="match status" value="1"/>
</dbReference>
<evidence type="ECO:0000313" key="2">
    <source>
        <dbReference type="EMBL" id="QJA75640.1"/>
    </source>
</evidence>
<protein>
    <submittedName>
        <fullName evidence="2">Putative peptidase</fullName>
    </submittedName>
</protein>
<dbReference type="GO" id="GO:0008234">
    <property type="term" value="F:cysteine-type peptidase activity"/>
    <property type="evidence" value="ECO:0007669"/>
    <property type="project" value="InterPro"/>
</dbReference>
<proteinExistence type="predicted"/>
<evidence type="ECO:0000259" key="1">
    <source>
        <dbReference type="SMART" id="SM00645"/>
    </source>
</evidence>
<dbReference type="SMART" id="SM00645">
    <property type="entry name" value="Pept_C1"/>
    <property type="match status" value="1"/>
</dbReference>
<feature type="domain" description="Peptidase C1A papain C-terminal" evidence="1">
    <location>
        <begin position="36"/>
        <end position="255"/>
    </location>
</feature>
<name>A0A6M3K035_9ZZZZ</name>
<reference evidence="2" key="1">
    <citation type="submission" date="2020-03" db="EMBL/GenBank/DDBJ databases">
        <title>The deep terrestrial virosphere.</title>
        <authorList>
            <person name="Holmfeldt K."/>
            <person name="Nilsson E."/>
            <person name="Simone D."/>
            <person name="Lopez-Fernandez M."/>
            <person name="Wu X."/>
            <person name="de Brujin I."/>
            <person name="Lundin D."/>
            <person name="Andersson A."/>
            <person name="Bertilsson S."/>
            <person name="Dopson M."/>
        </authorList>
    </citation>
    <scope>NUCLEOTIDE SEQUENCE</scope>
    <source>
        <strain evidence="2">MM415A01730</strain>
    </source>
</reference>
<sequence>MSSAFDLDSRLGAFPSPWDNRHYRVPLATAKEITETPDEFNLLDWVKHPLNDQGNVGSCVGHDGDMVLSALYYRDDLVYDDFSAGWLYWRSRYWANIFNPDIEGSTNLGLMKALKKEGATTETCCPTDTVKPFTVDPCSEAYEIAENFHIESYHYVNKTPSDMKAAMYGLIEGFPEKTPLVSAYPVYASFKDAYDDGVVPMPKPGEYLRGGHSSALFGWKLIDGEPYWINVNSWGEDVGDNGLFYLPIDYPFYDVWLMKIGNPAPPQPQKSTICQILEALKKYFGCNGGES</sequence>
<accession>A0A6M3K035</accession>
<dbReference type="EMBL" id="MT142176">
    <property type="protein sequence ID" value="QJA75640.1"/>
    <property type="molecule type" value="Genomic_DNA"/>
</dbReference>
<gene>
    <name evidence="2" type="ORF">MM415A01730_0008</name>
</gene>
<dbReference type="AlphaFoldDB" id="A0A6M3K035"/>
<dbReference type="GO" id="GO:0006508">
    <property type="term" value="P:proteolysis"/>
    <property type="evidence" value="ECO:0007669"/>
    <property type="project" value="InterPro"/>
</dbReference>
<dbReference type="InterPro" id="IPR000668">
    <property type="entry name" value="Peptidase_C1A_C"/>
</dbReference>
<dbReference type="InterPro" id="IPR038765">
    <property type="entry name" value="Papain-like_cys_pep_sf"/>
</dbReference>
<dbReference type="Pfam" id="PF00112">
    <property type="entry name" value="Peptidase_C1"/>
    <property type="match status" value="1"/>
</dbReference>
<dbReference type="CDD" id="cd02619">
    <property type="entry name" value="Peptidase_C1"/>
    <property type="match status" value="1"/>
</dbReference>
<organism evidence="2">
    <name type="scientific">viral metagenome</name>
    <dbReference type="NCBI Taxonomy" id="1070528"/>
    <lineage>
        <taxon>unclassified sequences</taxon>
        <taxon>metagenomes</taxon>
        <taxon>organismal metagenomes</taxon>
    </lineage>
</organism>